<protein>
    <submittedName>
        <fullName evidence="2">Uncharacterized protein</fullName>
    </submittedName>
</protein>
<keyword evidence="3" id="KW-1185">Reference proteome</keyword>
<evidence type="ECO:0000256" key="1">
    <source>
        <dbReference type="SAM" id="SignalP"/>
    </source>
</evidence>
<dbReference type="Proteomes" id="UP000269221">
    <property type="component" value="Unassembled WGS sequence"/>
</dbReference>
<dbReference type="OrthoDB" id="276744at2759"/>
<dbReference type="STRING" id="333673.A0A3M0L8K8"/>
<evidence type="ECO:0000313" key="2">
    <source>
        <dbReference type="EMBL" id="RMC15577.1"/>
    </source>
</evidence>
<feature type="chain" id="PRO_5018099357" evidence="1">
    <location>
        <begin position="17"/>
        <end position="107"/>
    </location>
</feature>
<dbReference type="AlphaFoldDB" id="A0A3M0L8K8"/>
<name>A0A3M0L8K8_HIRRU</name>
<evidence type="ECO:0000313" key="3">
    <source>
        <dbReference type="Proteomes" id="UP000269221"/>
    </source>
</evidence>
<gene>
    <name evidence="2" type="ORF">DUI87_07777</name>
</gene>
<comment type="caution">
    <text evidence="2">The sequence shown here is derived from an EMBL/GenBank/DDBJ whole genome shotgun (WGS) entry which is preliminary data.</text>
</comment>
<proteinExistence type="predicted"/>
<keyword evidence="1" id="KW-0732">Signal</keyword>
<accession>A0A3M0L8K8</accession>
<dbReference type="EMBL" id="QRBI01000104">
    <property type="protein sequence ID" value="RMC15577.1"/>
    <property type="molecule type" value="Genomic_DNA"/>
</dbReference>
<organism evidence="2 3">
    <name type="scientific">Hirundo rustica rustica</name>
    <dbReference type="NCBI Taxonomy" id="333673"/>
    <lineage>
        <taxon>Eukaryota</taxon>
        <taxon>Metazoa</taxon>
        <taxon>Chordata</taxon>
        <taxon>Craniata</taxon>
        <taxon>Vertebrata</taxon>
        <taxon>Euteleostomi</taxon>
        <taxon>Archelosauria</taxon>
        <taxon>Archosauria</taxon>
        <taxon>Dinosauria</taxon>
        <taxon>Saurischia</taxon>
        <taxon>Theropoda</taxon>
        <taxon>Coelurosauria</taxon>
        <taxon>Aves</taxon>
        <taxon>Neognathae</taxon>
        <taxon>Neoaves</taxon>
        <taxon>Telluraves</taxon>
        <taxon>Australaves</taxon>
        <taxon>Passeriformes</taxon>
        <taxon>Sylvioidea</taxon>
        <taxon>Hirundinidae</taxon>
        <taxon>Hirundo</taxon>
    </lineage>
</organism>
<feature type="signal peptide" evidence="1">
    <location>
        <begin position="1"/>
        <end position="16"/>
    </location>
</feature>
<sequence>MLLLLIFWIVVDISNVDNVANRNREGIVTLCWALVRLHLKSYVQFWALRYTKDIEVLECVQRRATELVKVLEDMCCEERLRELRVFSLEKRQLRGGLISLQLPEMRV</sequence>
<reference evidence="2 3" key="1">
    <citation type="submission" date="2018-07" db="EMBL/GenBank/DDBJ databases">
        <title>A high quality draft genome assembly of the barn swallow (H. rustica rustica).</title>
        <authorList>
            <person name="Formenti G."/>
            <person name="Chiara M."/>
            <person name="Poveda L."/>
            <person name="Francoijs K.-J."/>
            <person name="Bonisoli-Alquati A."/>
            <person name="Canova L."/>
            <person name="Gianfranceschi L."/>
            <person name="Horner D.S."/>
            <person name="Saino N."/>
        </authorList>
    </citation>
    <scope>NUCLEOTIDE SEQUENCE [LARGE SCALE GENOMIC DNA]</scope>
    <source>
        <strain evidence="2">Chelidonia</strain>
        <tissue evidence="2">Blood</tissue>
    </source>
</reference>